<gene>
    <name evidence="2" type="ORF">PEBR_06453</name>
</gene>
<reference evidence="3" key="1">
    <citation type="submission" date="2015-09" db="EMBL/GenBank/DDBJ databases">
        <authorList>
            <person name="Fill T.P."/>
            <person name="Baretta J.F."/>
            <person name="de Almeida L.G."/>
            <person name="Rocha M."/>
            <person name="de Souza D.H."/>
            <person name="Malavazi I."/>
            <person name="Cerdeira L.T."/>
            <person name="Hong H."/>
            <person name="Samborskyy M."/>
            <person name="de Vasconcelos A.T."/>
            <person name="Leadlay P."/>
            <person name="Rodrigues-Filho E."/>
        </authorList>
    </citation>
    <scope>NUCLEOTIDE SEQUENCE [LARGE SCALE GENOMIC DNA]</scope>
    <source>
        <strain evidence="3">LaBioMMi 136</strain>
    </source>
</reference>
<dbReference type="Pfam" id="PF13391">
    <property type="entry name" value="HNH_2"/>
    <property type="match status" value="1"/>
</dbReference>
<dbReference type="EMBL" id="LJBN01000090">
    <property type="protein sequence ID" value="OOQ90341.1"/>
    <property type="molecule type" value="Genomic_DNA"/>
</dbReference>
<sequence length="410" mass="46691">MSQIPEVPRRVYARMPQKWQGAIDEKRAESRRVSSSIATNSKVRSVSGFLEEKVRAQQCELAYLQSVHGGIHRAYDSHLLSPEEFRDAVSPFLSSAKQVSAELGTLSRQRKILEEDLEESVNVKRRRHGEPRREMLERAYTPSIFERVMAARAKQQKDKSFNPRKFKKAVNDYYGIHPDYGIDPGAGFCYILGVSNAEDIKAAHIVPKSLNGDEMAHLFGVEELVAEDPRNAVSLHRALEQGLDSGKIVILPIFEDNAEHLPSRWKCMLTDVNCGKETLLRYGGQETKWQDIDGKELKFLNDNRPARRYLYFRFIMTYIFRKKENTSGSIMFTEKVEQETPFWPSPGAYLRKSTLMTLARNISGFELPPSLIQDTTFDNREESSGVFECNPVMLTAQEIIDAMSTSIKAA</sequence>
<dbReference type="InterPro" id="IPR003615">
    <property type="entry name" value="HNH_nuc"/>
</dbReference>
<protein>
    <recommendedName>
        <fullName evidence="1">HNH nuclease domain-containing protein</fullName>
    </recommendedName>
</protein>
<evidence type="ECO:0000259" key="1">
    <source>
        <dbReference type="Pfam" id="PF13391"/>
    </source>
</evidence>
<comment type="caution">
    <text evidence="2">The sequence shown here is derived from an EMBL/GenBank/DDBJ whole genome shotgun (WGS) entry which is preliminary data.</text>
</comment>
<evidence type="ECO:0000313" key="2">
    <source>
        <dbReference type="EMBL" id="OOQ90341.1"/>
    </source>
</evidence>
<name>A0A1S9RYG8_PENBI</name>
<dbReference type="Proteomes" id="UP000190744">
    <property type="component" value="Unassembled WGS sequence"/>
</dbReference>
<evidence type="ECO:0000313" key="3">
    <source>
        <dbReference type="Proteomes" id="UP000190744"/>
    </source>
</evidence>
<dbReference type="AlphaFoldDB" id="A0A1S9RYG8"/>
<accession>A0A1S9RYG8</accession>
<proteinExistence type="predicted"/>
<feature type="domain" description="HNH nuclease" evidence="1">
    <location>
        <begin position="189"/>
        <end position="250"/>
    </location>
</feature>
<organism evidence="2 3">
    <name type="scientific">Penicillium brasilianum</name>
    <dbReference type="NCBI Taxonomy" id="104259"/>
    <lineage>
        <taxon>Eukaryota</taxon>
        <taxon>Fungi</taxon>
        <taxon>Dikarya</taxon>
        <taxon>Ascomycota</taxon>
        <taxon>Pezizomycotina</taxon>
        <taxon>Eurotiomycetes</taxon>
        <taxon>Eurotiomycetidae</taxon>
        <taxon>Eurotiales</taxon>
        <taxon>Aspergillaceae</taxon>
        <taxon>Penicillium</taxon>
    </lineage>
</organism>